<comment type="caution">
    <text evidence="2">The sequence shown here is derived from an EMBL/GenBank/DDBJ whole genome shotgun (WGS) entry which is preliminary data.</text>
</comment>
<keyword evidence="3" id="KW-1185">Reference proteome</keyword>
<organism evidence="2 3">
    <name type="scientific">Armadillidium nasatum</name>
    <dbReference type="NCBI Taxonomy" id="96803"/>
    <lineage>
        <taxon>Eukaryota</taxon>
        <taxon>Metazoa</taxon>
        <taxon>Ecdysozoa</taxon>
        <taxon>Arthropoda</taxon>
        <taxon>Crustacea</taxon>
        <taxon>Multicrustacea</taxon>
        <taxon>Malacostraca</taxon>
        <taxon>Eumalacostraca</taxon>
        <taxon>Peracarida</taxon>
        <taxon>Isopoda</taxon>
        <taxon>Oniscidea</taxon>
        <taxon>Crinocheta</taxon>
        <taxon>Armadillidiidae</taxon>
        <taxon>Armadillidium</taxon>
    </lineage>
</organism>
<evidence type="ECO:0000256" key="1">
    <source>
        <dbReference type="SAM" id="SignalP"/>
    </source>
</evidence>
<evidence type="ECO:0000313" key="2">
    <source>
        <dbReference type="EMBL" id="KAB7495889.1"/>
    </source>
</evidence>
<dbReference type="AlphaFoldDB" id="A0A5N5SQH5"/>
<proteinExistence type="predicted"/>
<name>A0A5N5SQH5_9CRUS</name>
<dbReference type="Proteomes" id="UP000326759">
    <property type="component" value="Unassembled WGS sequence"/>
</dbReference>
<accession>A0A5N5SQH5</accession>
<gene>
    <name evidence="2" type="ORF">Anas_08260</name>
</gene>
<feature type="chain" id="PRO_5024383957" evidence="1">
    <location>
        <begin position="23"/>
        <end position="100"/>
    </location>
</feature>
<dbReference type="EMBL" id="SEYY01022011">
    <property type="protein sequence ID" value="KAB7495889.1"/>
    <property type="molecule type" value="Genomic_DNA"/>
</dbReference>
<sequence length="100" mass="10805">MLRMYMLMVVLLASSFYLEVEGAPNPYRPYGGGAQSKGGFNARGGFAAGGGSVTTVEGSTTVEALMLKEVLLQEVEVYLEEEVKDFTEDEVNSASWLNLS</sequence>
<reference evidence="2 3" key="1">
    <citation type="journal article" date="2019" name="PLoS Biol.">
        <title>Sex chromosomes control vertical transmission of feminizing Wolbachia symbionts in an isopod.</title>
        <authorList>
            <person name="Becking T."/>
            <person name="Chebbi M.A."/>
            <person name="Giraud I."/>
            <person name="Moumen B."/>
            <person name="Laverre T."/>
            <person name="Caubet Y."/>
            <person name="Peccoud J."/>
            <person name="Gilbert C."/>
            <person name="Cordaux R."/>
        </authorList>
    </citation>
    <scope>NUCLEOTIDE SEQUENCE [LARGE SCALE GENOMIC DNA]</scope>
    <source>
        <strain evidence="2">ANa2</strain>
        <tissue evidence="2">Whole body excluding digestive tract and cuticle</tissue>
    </source>
</reference>
<keyword evidence="1" id="KW-0732">Signal</keyword>
<evidence type="ECO:0000313" key="3">
    <source>
        <dbReference type="Proteomes" id="UP000326759"/>
    </source>
</evidence>
<protein>
    <submittedName>
        <fullName evidence="2">Uncharacterized protein</fullName>
    </submittedName>
</protein>
<feature type="signal peptide" evidence="1">
    <location>
        <begin position="1"/>
        <end position="22"/>
    </location>
</feature>